<protein>
    <recommendedName>
        <fullName evidence="5">Allergen Asp f 4</fullName>
    </recommendedName>
</protein>
<dbReference type="PANTHER" id="PTHR42039">
    <property type="entry name" value="PUTATIVE (AFU_ORTHOLOGUE AFUA_3G02940)-RELATED"/>
    <property type="match status" value="1"/>
</dbReference>
<proteinExistence type="predicted"/>
<feature type="compositionally biased region" description="Pro residues" evidence="1">
    <location>
        <begin position="49"/>
        <end position="65"/>
    </location>
</feature>
<reference evidence="3" key="1">
    <citation type="journal article" date="2023" name="Mol. Phylogenet. Evol.">
        <title>Genome-scale phylogeny and comparative genomics of the fungal order Sordariales.</title>
        <authorList>
            <person name="Hensen N."/>
            <person name="Bonometti L."/>
            <person name="Westerberg I."/>
            <person name="Brannstrom I.O."/>
            <person name="Guillou S."/>
            <person name="Cros-Aarteil S."/>
            <person name="Calhoun S."/>
            <person name="Haridas S."/>
            <person name="Kuo A."/>
            <person name="Mondo S."/>
            <person name="Pangilinan J."/>
            <person name="Riley R."/>
            <person name="LaButti K."/>
            <person name="Andreopoulos B."/>
            <person name="Lipzen A."/>
            <person name="Chen C."/>
            <person name="Yan M."/>
            <person name="Daum C."/>
            <person name="Ng V."/>
            <person name="Clum A."/>
            <person name="Steindorff A."/>
            <person name="Ohm R.A."/>
            <person name="Martin F."/>
            <person name="Silar P."/>
            <person name="Natvig D.O."/>
            <person name="Lalanne C."/>
            <person name="Gautier V."/>
            <person name="Ament-Velasquez S.L."/>
            <person name="Kruys A."/>
            <person name="Hutchinson M.I."/>
            <person name="Powell A.J."/>
            <person name="Barry K."/>
            <person name="Miller A.N."/>
            <person name="Grigoriev I.V."/>
            <person name="Debuchy R."/>
            <person name="Gladieux P."/>
            <person name="Hiltunen Thoren M."/>
            <person name="Johannesson H."/>
        </authorList>
    </citation>
    <scope>NUCLEOTIDE SEQUENCE</scope>
    <source>
        <strain evidence="3">CBS 123565</strain>
    </source>
</reference>
<name>A0AAN6UFX1_9PEZI</name>
<evidence type="ECO:0000256" key="1">
    <source>
        <dbReference type="SAM" id="MobiDB-lite"/>
    </source>
</evidence>
<dbReference type="AlphaFoldDB" id="A0AAN6UFX1"/>
<evidence type="ECO:0000313" key="4">
    <source>
        <dbReference type="Proteomes" id="UP001304895"/>
    </source>
</evidence>
<dbReference type="InterPro" id="IPR038903">
    <property type="entry name" value="Allergen_Asp_f_4"/>
</dbReference>
<dbReference type="GO" id="GO:0019863">
    <property type="term" value="F:IgE binding"/>
    <property type="evidence" value="ECO:0007669"/>
    <property type="project" value="InterPro"/>
</dbReference>
<gene>
    <name evidence="3" type="ORF">BT67DRAFT_133370</name>
</gene>
<feature type="compositionally biased region" description="Low complexity" evidence="1">
    <location>
        <begin position="66"/>
        <end position="81"/>
    </location>
</feature>
<accession>A0AAN6UFX1</accession>
<sequence>MQLPTLILLAGVLGAAAHPSGHAHGHLHRSAQAHVKRDGPVFVKNIHAPPIPKPQPTVEAPPAPSPTKAAAPAPTPKVAAPVPKPKVENTESSASSSSDEFVAFCGGSKSKRVTYDQIMYTGNTGTTSGCKWNSNLMEVPNKIAHKYTYIQRYTNVASEPYQVVCANKMGADGQLTGMFKVDGQQQLVFTLKPGETKTVAADVNTQGVCAFAPNEVPRTKYGQFAGTWAEFDFSNESNGGWSGADCSSLVAQAYDMDVPGCRMSHGGVDSTILPGGKGDNAYTIGMEALDGIGLNIVPGKTVIEVKVGFSG</sequence>
<dbReference type="Pfam" id="PF25312">
    <property type="entry name" value="Allergen_Asp_f_4"/>
    <property type="match status" value="1"/>
</dbReference>
<feature type="region of interest" description="Disordered" evidence="1">
    <location>
        <begin position="44"/>
        <end position="100"/>
    </location>
</feature>
<keyword evidence="4" id="KW-1185">Reference proteome</keyword>
<comment type="caution">
    <text evidence="3">The sequence shown here is derived from an EMBL/GenBank/DDBJ whole genome shotgun (WGS) entry which is preliminary data.</text>
</comment>
<feature type="chain" id="PRO_5042851772" description="Allergen Asp f 4" evidence="2">
    <location>
        <begin position="18"/>
        <end position="311"/>
    </location>
</feature>
<organism evidence="3 4">
    <name type="scientific">Trichocladium antarcticum</name>
    <dbReference type="NCBI Taxonomy" id="1450529"/>
    <lineage>
        <taxon>Eukaryota</taxon>
        <taxon>Fungi</taxon>
        <taxon>Dikarya</taxon>
        <taxon>Ascomycota</taxon>
        <taxon>Pezizomycotina</taxon>
        <taxon>Sordariomycetes</taxon>
        <taxon>Sordariomycetidae</taxon>
        <taxon>Sordariales</taxon>
        <taxon>Chaetomiaceae</taxon>
        <taxon>Trichocladium</taxon>
    </lineage>
</organism>
<keyword evidence="2" id="KW-0732">Signal</keyword>
<evidence type="ECO:0008006" key="5">
    <source>
        <dbReference type="Google" id="ProtNLM"/>
    </source>
</evidence>
<dbReference type="PANTHER" id="PTHR42039:SF1">
    <property type="entry name" value="PUTATIVE (AFU_ORTHOLOGUE AFUA_3G02940)-RELATED"/>
    <property type="match status" value="1"/>
</dbReference>
<reference evidence="3" key="2">
    <citation type="submission" date="2023-05" db="EMBL/GenBank/DDBJ databases">
        <authorList>
            <consortium name="Lawrence Berkeley National Laboratory"/>
            <person name="Steindorff A."/>
            <person name="Hensen N."/>
            <person name="Bonometti L."/>
            <person name="Westerberg I."/>
            <person name="Brannstrom I.O."/>
            <person name="Guillou S."/>
            <person name="Cros-Aarteil S."/>
            <person name="Calhoun S."/>
            <person name="Haridas S."/>
            <person name="Kuo A."/>
            <person name="Mondo S."/>
            <person name="Pangilinan J."/>
            <person name="Riley R."/>
            <person name="Labutti K."/>
            <person name="Andreopoulos B."/>
            <person name="Lipzen A."/>
            <person name="Chen C."/>
            <person name="Yanf M."/>
            <person name="Daum C."/>
            <person name="Ng V."/>
            <person name="Clum A."/>
            <person name="Ohm R."/>
            <person name="Martin F."/>
            <person name="Silar P."/>
            <person name="Natvig D."/>
            <person name="Lalanne C."/>
            <person name="Gautier V."/>
            <person name="Ament-Velasquez S.L."/>
            <person name="Kruys A."/>
            <person name="Hutchinson M.I."/>
            <person name="Powell A.J."/>
            <person name="Barry K."/>
            <person name="Miller A.N."/>
            <person name="Grigoriev I.V."/>
            <person name="Debuchy R."/>
            <person name="Gladieux P."/>
            <person name="Thoren M.H."/>
            <person name="Johannesson H."/>
        </authorList>
    </citation>
    <scope>NUCLEOTIDE SEQUENCE</scope>
    <source>
        <strain evidence="3">CBS 123565</strain>
    </source>
</reference>
<feature type="signal peptide" evidence="2">
    <location>
        <begin position="1"/>
        <end position="17"/>
    </location>
</feature>
<evidence type="ECO:0000313" key="3">
    <source>
        <dbReference type="EMBL" id="KAK4132034.1"/>
    </source>
</evidence>
<evidence type="ECO:0000256" key="2">
    <source>
        <dbReference type="SAM" id="SignalP"/>
    </source>
</evidence>
<dbReference type="EMBL" id="MU853420">
    <property type="protein sequence ID" value="KAK4132034.1"/>
    <property type="molecule type" value="Genomic_DNA"/>
</dbReference>
<dbReference type="Proteomes" id="UP001304895">
    <property type="component" value="Unassembled WGS sequence"/>
</dbReference>
<dbReference type="GO" id="GO:0005576">
    <property type="term" value="C:extracellular region"/>
    <property type="evidence" value="ECO:0007669"/>
    <property type="project" value="InterPro"/>
</dbReference>